<reference evidence="1" key="2">
    <citation type="journal article" date="2015" name="Fish Shellfish Immunol.">
        <title>Early steps in the European eel (Anguilla anguilla)-Vibrio vulnificus interaction in the gills: Role of the RtxA13 toxin.</title>
        <authorList>
            <person name="Callol A."/>
            <person name="Pajuelo D."/>
            <person name="Ebbesson L."/>
            <person name="Teles M."/>
            <person name="MacKenzie S."/>
            <person name="Amaro C."/>
        </authorList>
    </citation>
    <scope>NUCLEOTIDE SEQUENCE</scope>
</reference>
<proteinExistence type="predicted"/>
<accession>A0A0E9SJX5</accession>
<dbReference type="EMBL" id="GBXM01066883">
    <property type="protein sequence ID" value="JAH41694.1"/>
    <property type="molecule type" value="Transcribed_RNA"/>
</dbReference>
<protein>
    <submittedName>
        <fullName evidence="1">Uncharacterized protein</fullName>
    </submittedName>
</protein>
<evidence type="ECO:0000313" key="1">
    <source>
        <dbReference type="EMBL" id="JAH41694.1"/>
    </source>
</evidence>
<sequence>MYFINTNSLNITRASETPYSKRKLDHTEYADYFSRLSSYFVIITLI</sequence>
<reference evidence="1" key="1">
    <citation type="submission" date="2014-11" db="EMBL/GenBank/DDBJ databases">
        <authorList>
            <person name="Amaro Gonzalez C."/>
        </authorList>
    </citation>
    <scope>NUCLEOTIDE SEQUENCE</scope>
</reference>
<name>A0A0E9SJX5_ANGAN</name>
<dbReference type="AlphaFoldDB" id="A0A0E9SJX5"/>
<organism evidence="1">
    <name type="scientific">Anguilla anguilla</name>
    <name type="common">European freshwater eel</name>
    <name type="synonym">Muraena anguilla</name>
    <dbReference type="NCBI Taxonomy" id="7936"/>
    <lineage>
        <taxon>Eukaryota</taxon>
        <taxon>Metazoa</taxon>
        <taxon>Chordata</taxon>
        <taxon>Craniata</taxon>
        <taxon>Vertebrata</taxon>
        <taxon>Euteleostomi</taxon>
        <taxon>Actinopterygii</taxon>
        <taxon>Neopterygii</taxon>
        <taxon>Teleostei</taxon>
        <taxon>Anguilliformes</taxon>
        <taxon>Anguillidae</taxon>
        <taxon>Anguilla</taxon>
    </lineage>
</organism>